<comment type="caution">
    <text evidence="1">Lacks conserved residue(s) required for the propagation of feature annotation.</text>
</comment>
<dbReference type="AlphaFoldDB" id="A0A9D4EIP6"/>
<reference evidence="5" key="2">
    <citation type="submission" date="2020-11" db="EMBL/GenBank/DDBJ databases">
        <authorList>
            <person name="McCartney M.A."/>
            <person name="Auch B."/>
            <person name="Kono T."/>
            <person name="Mallez S."/>
            <person name="Becker A."/>
            <person name="Gohl D.M."/>
            <person name="Silverstein K.A.T."/>
            <person name="Koren S."/>
            <person name="Bechman K.B."/>
            <person name="Herman A."/>
            <person name="Abrahante J.E."/>
            <person name="Garbe J."/>
        </authorList>
    </citation>
    <scope>NUCLEOTIDE SEQUENCE</scope>
    <source>
        <strain evidence="5">Duluth1</strain>
        <tissue evidence="5">Whole animal</tissue>
    </source>
</reference>
<evidence type="ECO:0000256" key="3">
    <source>
        <dbReference type="SAM" id="SignalP"/>
    </source>
</evidence>
<accession>A0A9D4EIP6</accession>
<gene>
    <name evidence="5" type="ORF">DPMN_157107</name>
</gene>
<dbReference type="OrthoDB" id="6066784at2759"/>
<reference evidence="5" key="1">
    <citation type="journal article" date="2019" name="bioRxiv">
        <title>The Genome of the Zebra Mussel, Dreissena polymorpha: A Resource for Invasive Species Research.</title>
        <authorList>
            <person name="McCartney M.A."/>
            <person name="Auch B."/>
            <person name="Kono T."/>
            <person name="Mallez S."/>
            <person name="Zhang Y."/>
            <person name="Obille A."/>
            <person name="Becker A."/>
            <person name="Abrahante J.E."/>
            <person name="Garbe J."/>
            <person name="Badalamenti J.P."/>
            <person name="Herman A."/>
            <person name="Mangelson H."/>
            <person name="Liachko I."/>
            <person name="Sullivan S."/>
            <person name="Sone E.D."/>
            <person name="Koren S."/>
            <person name="Silverstein K.A.T."/>
            <person name="Beckman K.B."/>
            <person name="Gohl D.M."/>
        </authorList>
    </citation>
    <scope>NUCLEOTIDE SEQUENCE</scope>
    <source>
        <strain evidence="5">Duluth1</strain>
        <tissue evidence="5">Whole animal</tissue>
    </source>
</reference>
<organism evidence="5 6">
    <name type="scientific">Dreissena polymorpha</name>
    <name type="common">Zebra mussel</name>
    <name type="synonym">Mytilus polymorpha</name>
    <dbReference type="NCBI Taxonomy" id="45954"/>
    <lineage>
        <taxon>Eukaryota</taxon>
        <taxon>Metazoa</taxon>
        <taxon>Spiralia</taxon>
        <taxon>Lophotrochozoa</taxon>
        <taxon>Mollusca</taxon>
        <taxon>Bivalvia</taxon>
        <taxon>Autobranchia</taxon>
        <taxon>Heteroconchia</taxon>
        <taxon>Euheterodonta</taxon>
        <taxon>Imparidentia</taxon>
        <taxon>Neoheterodontei</taxon>
        <taxon>Myida</taxon>
        <taxon>Dreissenoidea</taxon>
        <taxon>Dreissenidae</taxon>
        <taxon>Dreissena</taxon>
    </lineage>
</organism>
<feature type="chain" id="PRO_5039633585" description="ShKT domain-containing protein" evidence="3">
    <location>
        <begin position="18"/>
        <end position="511"/>
    </location>
</feature>
<evidence type="ECO:0000256" key="2">
    <source>
        <dbReference type="SAM" id="MobiDB-lite"/>
    </source>
</evidence>
<name>A0A9D4EIP6_DREPO</name>
<dbReference type="PROSITE" id="PS51670">
    <property type="entry name" value="SHKT"/>
    <property type="match status" value="1"/>
</dbReference>
<dbReference type="Proteomes" id="UP000828390">
    <property type="component" value="Unassembled WGS sequence"/>
</dbReference>
<evidence type="ECO:0000259" key="4">
    <source>
        <dbReference type="PROSITE" id="PS51670"/>
    </source>
</evidence>
<dbReference type="SMART" id="SM00254">
    <property type="entry name" value="ShKT"/>
    <property type="match status" value="5"/>
</dbReference>
<dbReference type="EMBL" id="JAIWYP010000008">
    <property type="protein sequence ID" value="KAH3779306.1"/>
    <property type="molecule type" value="Genomic_DNA"/>
</dbReference>
<keyword evidence="6" id="KW-1185">Reference proteome</keyword>
<dbReference type="Pfam" id="PF00021">
    <property type="entry name" value="UPAR_LY6"/>
    <property type="match status" value="2"/>
</dbReference>
<evidence type="ECO:0000256" key="1">
    <source>
        <dbReference type="PROSITE-ProRule" id="PRU01005"/>
    </source>
</evidence>
<keyword evidence="3" id="KW-0732">Signal</keyword>
<feature type="domain" description="ShKT" evidence="4">
    <location>
        <begin position="381"/>
        <end position="418"/>
    </location>
</feature>
<dbReference type="SUPFAM" id="SSF57302">
    <property type="entry name" value="Snake toxin-like"/>
    <property type="match status" value="2"/>
</dbReference>
<feature type="signal peptide" evidence="3">
    <location>
        <begin position="1"/>
        <end position="17"/>
    </location>
</feature>
<proteinExistence type="predicted"/>
<protein>
    <recommendedName>
        <fullName evidence="4">ShKT domain-containing protein</fullName>
    </recommendedName>
</protein>
<sequence>MAINVFLALCLLPGTWAASGGPGHNVTRAPSHGGATTSTHVAPSAGPRCHQCTGVTDPHYCSMVVQCNPDEECHTEKVIGDNSIVYYNAGCQKTQLCTLAAHGRRSALSVCEGCCSTDLCNTELCPASNSTKPGVQCYQCDSVDSPEDCTNRVTCADGEQCIVQKYAADSVEIKYSLGCETKQRCDLLNQLGKRSTQLCNECCDTPGCNRHLCIQANATSTCHDDPELDCKLADDAHSICAEHTLAATKYCRKYCGYCNDGTGTTMPPPTGSTQDPCRDSGDVDCKQMNDTLRMCEQKLSPPTLLYCPKFCGLCTPSTGPSSTCADSQEMDCKLANDSMHICLHHSPIAVKHCSKFCGYCTTDGSPVTTLPPLTGSTEDPCQDNPAINCVTMNATLGICAQNDSLPTQMYCPKYCGICKPACADSPDIDCRKTNDTQNICALGTIAARKLCPKFCGYCGGPGVTTVVPPTAATCMDNGSINCKSMDDALHICADKTNPATIATCPKYCGIC</sequence>
<evidence type="ECO:0000313" key="5">
    <source>
        <dbReference type="EMBL" id="KAH3779306.1"/>
    </source>
</evidence>
<feature type="region of interest" description="Disordered" evidence="2">
    <location>
        <begin position="22"/>
        <end position="46"/>
    </location>
</feature>
<dbReference type="InterPro" id="IPR003582">
    <property type="entry name" value="ShKT_dom"/>
</dbReference>
<dbReference type="InterPro" id="IPR045860">
    <property type="entry name" value="Snake_toxin-like_sf"/>
</dbReference>
<evidence type="ECO:0000313" key="6">
    <source>
        <dbReference type="Proteomes" id="UP000828390"/>
    </source>
</evidence>
<dbReference type="InterPro" id="IPR016054">
    <property type="entry name" value="LY6_UPA_recep-like"/>
</dbReference>
<comment type="caution">
    <text evidence="5">The sequence shown here is derived from an EMBL/GenBank/DDBJ whole genome shotgun (WGS) entry which is preliminary data.</text>
</comment>